<evidence type="ECO:0000256" key="1">
    <source>
        <dbReference type="SAM" id="MobiDB-lite"/>
    </source>
</evidence>
<organism evidence="2 3">
    <name type="scientific">Cercophora scortea</name>
    <dbReference type="NCBI Taxonomy" id="314031"/>
    <lineage>
        <taxon>Eukaryota</taxon>
        <taxon>Fungi</taxon>
        <taxon>Dikarya</taxon>
        <taxon>Ascomycota</taxon>
        <taxon>Pezizomycotina</taxon>
        <taxon>Sordariomycetes</taxon>
        <taxon>Sordariomycetidae</taxon>
        <taxon>Sordariales</taxon>
        <taxon>Lasiosphaeriaceae</taxon>
        <taxon>Cercophora</taxon>
    </lineage>
</organism>
<dbReference type="Proteomes" id="UP001286456">
    <property type="component" value="Unassembled WGS sequence"/>
</dbReference>
<dbReference type="Gene3D" id="3.40.395.10">
    <property type="entry name" value="Adenoviral Proteinase, Chain A"/>
    <property type="match status" value="1"/>
</dbReference>
<protein>
    <submittedName>
        <fullName evidence="2">Uncharacterized protein</fullName>
    </submittedName>
</protein>
<feature type="region of interest" description="Disordered" evidence="1">
    <location>
        <begin position="71"/>
        <end position="94"/>
    </location>
</feature>
<feature type="region of interest" description="Disordered" evidence="1">
    <location>
        <begin position="126"/>
        <end position="147"/>
    </location>
</feature>
<dbReference type="AlphaFoldDB" id="A0AAE0J4V1"/>
<proteinExistence type="predicted"/>
<sequence>MTKRLSSARWCSESMASLRRTRAAKVSGVDEHLLGSFFPNTSEVFWREFSKHFRSDTPPSWENIKDAFVKARGKRQSTSQSGISRKNDWQPKDTESAAQILRDQAKAPPEPSDNDEPANLTDVVDLTSQPEPTCDDDSAPESRRGASCSLSNATTSVLQSHKSTFAIQGNSLQTLQPGQRLNDEIVNGALRLIKEASHNNVQVIDSLALRGGQLAARIDFRSTKVLLPMLIRNNHWVLGAYEASA</sequence>
<name>A0AAE0J4V1_9PEZI</name>
<dbReference type="InterPro" id="IPR038765">
    <property type="entry name" value="Papain-like_cys_pep_sf"/>
</dbReference>
<feature type="compositionally biased region" description="Basic and acidic residues" evidence="1">
    <location>
        <begin position="85"/>
        <end position="94"/>
    </location>
</feature>
<evidence type="ECO:0000313" key="2">
    <source>
        <dbReference type="EMBL" id="KAK3336988.1"/>
    </source>
</evidence>
<reference evidence="2" key="2">
    <citation type="submission" date="2023-06" db="EMBL/GenBank/DDBJ databases">
        <authorList>
            <consortium name="Lawrence Berkeley National Laboratory"/>
            <person name="Haridas S."/>
            <person name="Hensen N."/>
            <person name="Bonometti L."/>
            <person name="Westerberg I."/>
            <person name="Brannstrom I.O."/>
            <person name="Guillou S."/>
            <person name="Cros-Aarteil S."/>
            <person name="Calhoun S."/>
            <person name="Kuo A."/>
            <person name="Mondo S."/>
            <person name="Pangilinan J."/>
            <person name="Riley R."/>
            <person name="Labutti K."/>
            <person name="Andreopoulos B."/>
            <person name="Lipzen A."/>
            <person name="Chen C."/>
            <person name="Yanf M."/>
            <person name="Daum C."/>
            <person name="Ng V."/>
            <person name="Clum A."/>
            <person name="Steindorff A."/>
            <person name="Ohm R."/>
            <person name="Martin F."/>
            <person name="Silar P."/>
            <person name="Natvig D."/>
            <person name="Lalanne C."/>
            <person name="Gautier V."/>
            <person name="Ament-Velasquez S.L."/>
            <person name="Kruys A."/>
            <person name="Hutchinson M.I."/>
            <person name="Powell A.J."/>
            <person name="Barry K."/>
            <person name="Miller A.N."/>
            <person name="Grigoriev I.V."/>
            <person name="Debuchy R."/>
            <person name="Gladieux P."/>
            <person name="Thoren M.H."/>
            <person name="Johannesson H."/>
        </authorList>
    </citation>
    <scope>NUCLEOTIDE SEQUENCE</scope>
    <source>
        <strain evidence="2">SMH4131-1</strain>
    </source>
</reference>
<accession>A0AAE0J4V1</accession>
<reference evidence="2" key="1">
    <citation type="journal article" date="2023" name="Mol. Phylogenet. Evol.">
        <title>Genome-scale phylogeny and comparative genomics of the fungal order Sordariales.</title>
        <authorList>
            <person name="Hensen N."/>
            <person name="Bonometti L."/>
            <person name="Westerberg I."/>
            <person name="Brannstrom I.O."/>
            <person name="Guillou S."/>
            <person name="Cros-Aarteil S."/>
            <person name="Calhoun S."/>
            <person name="Haridas S."/>
            <person name="Kuo A."/>
            <person name="Mondo S."/>
            <person name="Pangilinan J."/>
            <person name="Riley R."/>
            <person name="LaButti K."/>
            <person name="Andreopoulos B."/>
            <person name="Lipzen A."/>
            <person name="Chen C."/>
            <person name="Yan M."/>
            <person name="Daum C."/>
            <person name="Ng V."/>
            <person name="Clum A."/>
            <person name="Steindorff A."/>
            <person name="Ohm R.A."/>
            <person name="Martin F."/>
            <person name="Silar P."/>
            <person name="Natvig D.O."/>
            <person name="Lalanne C."/>
            <person name="Gautier V."/>
            <person name="Ament-Velasquez S.L."/>
            <person name="Kruys A."/>
            <person name="Hutchinson M.I."/>
            <person name="Powell A.J."/>
            <person name="Barry K."/>
            <person name="Miller A.N."/>
            <person name="Grigoriev I.V."/>
            <person name="Debuchy R."/>
            <person name="Gladieux P."/>
            <person name="Hiltunen Thoren M."/>
            <person name="Johannesson H."/>
        </authorList>
    </citation>
    <scope>NUCLEOTIDE SEQUENCE</scope>
    <source>
        <strain evidence="2">SMH4131-1</strain>
    </source>
</reference>
<dbReference type="EMBL" id="JAUEPO010000001">
    <property type="protein sequence ID" value="KAK3336988.1"/>
    <property type="molecule type" value="Genomic_DNA"/>
</dbReference>
<keyword evidence="3" id="KW-1185">Reference proteome</keyword>
<evidence type="ECO:0000313" key="3">
    <source>
        <dbReference type="Proteomes" id="UP001286456"/>
    </source>
</evidence>
<comment type="caution">
    <text evidence="2">The sequence shown here is derived from an EMBL/GenBank/DDBJ whole genome shotgun (WGS) entry which is preliminary data.</text>
</comment>
<gene>
    <name evidence="2" type="ORF">B0T19DRAFT_57719</name>
</gene>
<dbReference type="SUPFAM" id="SSF54001">
    <property type="entry name" value="Cysteine proteinases"/>
    <property type="match status" value="1"/>
</dbReference>